<dbReference type="PANTHER" id="PTHR43280">
    <property type="entry name" value="ARAC-FAMILY TRANSCRIPTIONAL REGULATOR"/>
    <property type="match status" value="1"/>
</dbReference>
<dbReference type="InterPro" id="IPR037923">
    <property type="entry name" value="HTH-like"/>
</dbReference>
<accession>A0A1M5IBX8</accession>
<dbReference type="Gene3D" id="2.60.120.10">
    <property type="entry name" value="Jelly Rolls"/>
    <property type="match status" value="1"/>
</dbReference>
<dbReference type="PROSITE" id="PS01124">
    <property type="entry name" value="HTH_ARAC_FAMILY_2"/>
    <property type="match status" value="1"/>
</dbReference>
<keyword evidence="3" id="KW-0804">Transcription</keyword>
<dbReference type="AlphaFoldDB" id="A0A1M5IBX8"/>
<keyword evidence="6" id="KW-1185">Reference proteome</keyword>
<proteinExistence type="predicted"/>
<dbReference type="Pfam" id="PF12833">
    <property type="entry name" value="HTH_18"/>
    <property type="match status" value="1"/>
</dbReference>
<name>A0A1M5IBX8_9BACT</name>
<keyword evidence="2 5" id="KW-0238">DNA-binding</keyword>
<dbReference type="InterPro" id="IPR020449">
    <property type="entry name" value="Tscrpt_reg_AraC-type_HTH"/>
</dbReference>
<dbReference type="InterPro" id="IPR009057">
    <property type="entry name" value="Homeodomain-like_sf"/>
</dbReference>
<gene>
    <name evidence="5" type="ORF">SAMN05444362_11926</name>
</gene>
<evidence type="ECO:0000313" key="5">
    <source>
        <dbReference type="EMBL" id="SHG25806.1"/>
    </source>
</evidence>
<dbReference type="OrthoDB" id="1096411at2"/>
<dbReference type="Proteomes" id="UP000184480">
    <property type="component" value="Unassembled WGS sequence"/>
</dbReference>
<dbReference type="SUPFAM" id="SSF51215">
    <property type="entry name" value="Regulatory protein AraC"/>
    <property type="match status" value="1"/>
</dbReference>
<feature type="domain" description="HTH araC/xylS-type" evidence="4">
    <location>
        <begin position="194"/>
        <end position="292"/>
    </location>
</feature>
<dbReference type="Gene3D" id="1.10.10.60">
    <property type="entry name" value="Homeodomain-like"/>
    <property type="match status" value="1"/>
</dbReference>
<dbReference type="STRING" id="1346286.SAMN05444362_11926"/>
<evidence type="ECO:0000259" key="4">
    <source>
        <dbReference type="PROSITE" id="PS01124"/>
    </source>
</evidence>
<dbReference type="InterPro" id="IPR018060">
    <property type="entry name" value="HTH_AraC"/>
</dbReference>
<evidence type="ECO:0000313" key="6">
    <source>
        <dbReference type="Proteomes" id="UP000184480"/>
    </source>
</evidence>
<dbReference type="PANTHER" id="PTHR43280:SF32">
    <property type="entry name" value="TRANSCRIPTIONAL REGULATORY PROTEIN"/>
    <property type="match status" value="1"/>
</dbReference>
<dbReference type="RefSeq" id="WP_062178726.1">
    <property type="nucleotide sequence ID" value="NZ_BBXL01000005.1"/>
</dbReference>
<evidence type="ECO:0000256" key="1">
    <source>
        <dbReference type="ARBA" id="ARBA00023015"/>
    </source>
</evidence>
<reference evidence="6" key="1">
    <citation type="submission" date="2016-11" db="EMBL/GenBank/DDBJ databases">
        <authorList>
            <person name="Varghese N."/>
            <person name="Submissions S."/>
        </authorList>
    </citation>
    <scope>NUCLEOTIDE SEQUENCE [LARGE SCALE GENOMIC DNA]</scope>
    <source>
        <strain evidence="6">DSM 27370</strain>
    </source>
</reference>
<organism evidence="5 6">
    <name type="scientific">Dysgonomonas macrotermitis</name>
    <dbReference type="NCBI Taxonomy" id="1346286"/>
    <lineage>
        <taxon>Bacteria</taxon>
        <taxon>Pseudomonadati</taxon>
        <taxon>Bacteroidota</taxon>
        <taxon>Bacteroidia</taxon>
        <taxon>Bacteroidales</taxon>
        <taxon>Dysgonomonadaceae</taxon>
        <taxon>Dysgonomonas</taxon>
    </lineage>
</organism>
<evidence type="ECO:0000256" key="2">
    <source>
        <dbReference type="ARBA" id="ARBA00023125"/>
    </source>
</evidence>
<dbReference type="SUPFAM" id="SSF46689">
    <property type="entry name" value="Homeodomain-like"/>
    <property type="match status" value="1"/>
</dbReference>
<keyword evidence="1" id="KW-0805">Transcription regulation</keyword>
<evidence type="ECO:0000256" key="3">
    <source>
        <dbReference type="ARBA" id="ARBA00023163"/>
    </source>
</evidence>
<dbReference type="GO" id="GO:0003700">
    <property type="term" value="F:DNA-binding transcription factor activity"/>
    <property type="evidence" value="ECO:0007669"/>
    <property type="project" value="InterPro"/>
</dbReference>
<protein>
    <submittedName>
        <fullName evidence="5">AraC-type DNA-binding protein</fullName>
    </submittedName>
</protein>
<dbReference type="SMART" id="SM00342">
    <property type="entry name" value="HTH_ARAC"/>
    <property type="match status" value="1"/>
</dbReference>
<dbReference type="GO" id="GO:0043565">
    <property type="term" value="F:sequence-specific DNA binding"/>
    <property type="evidence" value="ECO:0007669"/>
    <property type="project" value="InterPro"/>
</dbReference>
<dbReference type="Pfam" id="PF02311">
    <property type="entry name" value="AraC_binding"/>
    <property type="match status" value="1"/>
</dbReference>
<dbReference type="EMBL" id="FQUC01000019">
    <property type="protein sequence ID" value="SHG25806.1"/>
    <property type="molecule type" value="Genomic_DNA"/>
</dbReference>
<dbReference type="InterPro" id="IPR003313">
    <property type="entry name" value="AraC-bd"/>
</dbReference>
<dbReference type="PRINTS" id="PR00032">
    <property type="entry name" value="HTHARAC"/>
</dbReference>
<sequence length="294" mass="34533">MLSEKRNNIEQYHLEENHPEKLQLELYSLDEYLMDSDGCAAKPHMHSFYQIIWFTEGYGKHFVDFKEYDFHQDTVFFVSKGQIHYFDNSICDGYILHFSESFLADENEVSVFLKYTIFNSFESDPCFVLKEEQLESLKQIFSQIRTELNLEDEFAHKDYLKHLLNLFLISIQRIGERRTNKKLSVNNPYHISFVRFRQLLETGYRTIHSVNGYAGLMNVSAKTLTNYTKSVSFQTPLEIINDRLILEAKRLLTHSGLTVNEVGFDLGFEDPSYFVKFFKRHVGMSPGEFRSAVS</sequence>
<dbReference type="InterPro" id="IPR014710">
    <property type="entry name" value="RmlC-like_jellyroll"/>
</dbReference>